<evidence type="ECO:0000256" key="1">
    <source>
        <dbReference type="SAM" id="Coils"/>
    </source>
</evidence>
<feature type="coiled-coil region" evidence="1">
    <location>
        <begin position="33"/>
        <end position="60"/>
    </location>
</feature>
<name>A0ABR8UGE6_9GAMM</name>
<organism evidence="2 3">
    <name type="scientific">Luteimonas colneyensis</name>
    <dbReference type="NCBI Taxonomy" id="2762230"/>
    <lineage>
        <taxon>Bacteria</taxon>
        <taxon>Pseudomonadati</taxon>
        <taxon>Pseudomonadota</taxon>
        <taxon>Gammaproteobacteria</taxon>
        <taxon>Lysobacterales</taxon>
        <taxon>Lysobacteraceae</taxon>
        <taxon>Luteimonas</taxon>
    </lineage>
</organism>
<proteinExistence type="predicted"/>
<dbReference type="Proteomes" id="UP000647183">
    <property type="component" value="Unassembled WGS sequence"/>
</dbReference>
<keyword evidence="3" id="KW-1185">Reference proteome</keyword>
<sequence length="120" mass="13219">MSLIPLLIAIAVALAAWLLFRRRSGHDRHRRALAGVLDAADALEARLRTARSEIEAVAGDGADPVREAMQEMLRQRLWLQQHGSSASTGQLDAVRDSIDAARSRIDHQLGRIERARAPLP</sequence>
<comment type="caution">
    <text evidence="2">The sequence shown here is derived from an EMBL/GenBank/DDBJ whole genome shotgun (WGS) entry which is preliminary data.</text>
</comment>
<dbReference type="RefSeq" id="WP_191728288.1">
    <property type="nucleotide sequence ID" value="NZ_JACSQJ010000001.1"/>
</dbReference>
<dbReference type="EMBL" id="JACSQJ010000001">
    <property type="protein sequence ID" value="MBD7987066.1"/>
    <property type="molecule type" value="Genomic_DNA"/>
</dbReference>
<evidence type="ECO:0000313" key="2">
    <source>
        <dbReference type="EMBL" id="MBD7987066.1"/>
    </source>
</evidence>
<accession>A0ABR8UGE6</accession>
<gene>
    <name evidence="2" type="ORF">H9645_03365</name>
</gene>
<evidence type="ECO:0000313" key="3">
    <source>
        <dbReference type="Proteomes" id="UP000647183"/>
    </source>
</evidence>
<reference evidence="2 3" key="1">
    <citation type="submission" date="2020-08" db="EMBL/GenBank/DDBJ databases">
        <title>A Genomic Blueprint of the Chicken Gut Microbiome.</title>
        <authorList>
            <person name="Gilroy R."/>
            <person name="Ravi A."/>
            <person name="Getino M."/>
            <person name="Pursley I."/>
            <person name="Horton D.L."/>
            <person name="Alikhan N.-F."/>
            <person name="Baker D."/>
            <person name="Gharbi K."/>
            <person name="Hall N."/>
            <person name="Watson M."/>
            <person name="Adriaenssens E.M."/>
            <person name="Foster-Nyarko E."/>
            <person name="Jarju S."/>
            <person name="Secka A."/>
            <person name="Antonio M."/>
            <person name="Oren A."/>
            <person name="Chaudhuri R."/>
            <person name="La Ragione R.M."/>
            <person name="Hildebrand F."/>
            <person name="Pallen M.J."/>
        </authorList>
    </citation>
    <scope>NUCLEOTIDE SEQUENCE [LARGE SCALE GENOMIC DNA]</scope>
    <source>
        <strain evidence="2 3">Sa2BVA3</strain>
    </source>
</reference>
<protein>
    <submittedName>
        <fullName evidence="2">Uncharacterized protein</fullName>
    </submittedName>
</protein>
<keyword evidence="1" id="KW-0175">Coiled coil</keyword>